<dbReference type="PANTHER" id="PTHR43427">
    <property type="entry name" value="CHLORIDE CHANNEL PROTEIN CLC-E"/>
    <property type="match status" value="1"/>
</dbReference>
<sequence length="455" mass="46938">MRFLSGRLEKIADSIPTDLQKLQEWRRRLATLAGALLVGLIAIAFAWAGDFAQTQFSRIQKAEPYSPLILTPALFVIIAAVTRSVAPEARGSGIPQAIAASRDPEGLTARGLLSLRAGLAKLTLTVGAMFGGASVGREGPTVQVGAAVMVQIHRLFGVRVTPGVVIAGGAAGVAAAFNTPLAGIAFAIEELAVAYEQRVAIIVMGAVMIAGLTSQGIAGDYVYFGQLTTSGLPLTVLIVVAPLTGLLGGLAGGFFSRLFLACNGGKGAWRPILKKNPLLTALVCGLIVAAIGIATNGATWGTGYEPTRALLEGDDGDLWFGPAKFIATIATSASGVPGGIFAPALAVGAGLGNLLTPFFPAEHAGTVIILGMAAYFVGVVRAPLTAVIILSETTGTTDVILPLFVTCLIGDWAGGLVCKHRLYHALAADFMPGGDKSLRPGKRLEETTEIDKEED</sequence>
<feature type="transmembrane region" description="Helical" evidence="10">
    <location>
        <begin position="276"/>
        <end position="295"/>
    </location>
</feature>
<reference evidence="11 12" key="1">
    <citation type="submission" date="2018-09" db="EMBL/GenBank/DDBJ databases">
        <title>Altererythrobacter spongiae sp. nov., isolated from a marine sponge.</title>
        <authorList>
            <person name="Zhuang L."/>
            <person name="Luo L."/>
        </authorList>
    </citation>
    <scope>NUCLEOTIDE SEQUENCE [LARGE SCALE GENOMIC DNA]</scope>
    <source>
        <strain evidence="11 12">HN-Y73</strain>
    </source>
</reference>
<keyword evidence="8" id="KW-0868">Chloride</keyword>
<evidence type="ECO:0000256" key="5">
    <source>
        <dbReference type="ARBA" id="ARBA00023065"/>
    </source>
</evidence>
<feature type="transmembrane region" description="Helical" evidence="10">
    <location>
        <begin position="29"/>
        <end position="48"/>
    </location>
</feature>
<keyword evidence="12" id="KW-1185">Reference proteome</keyword>
<dbReference type="PRINTS" id="PR00762">
    <property type="entry name" value="CLCHANNEL"/>
</dbReference>
<proteinExistence type="predicted"/>
<dbReference type="Proteomes" id="UP000284395">
    <property type="component" value="Unassembled WGS sequence"/>
</dbReference>
<dbReference type="Pfam" id="PF00654">
    <property type="entry name" value="Voltage_CLC"/>
    <property type="match status" value="1"/>
</dbReference>
<evidence type="ECO:0000256" key="3">
    <source>
        <dbReference type="ARBA" id="ARBA00022692"/>
    </source>
</evidence>
<gene>
    <name evidence="11" type="ORF">D6851_09510</name>
</gene>
<dbReference type="OrthoDB" id="9767361at2"/>
<accession>A0A420EKF2</accession>
<feature type="transmembrane region" description="Helical" evidence="10">
    <location>
        <begin position="325"/>
        <end position="355"/>
    </location>
</feature>
<evidence type="ECO:0000256" key="10">
    <source>
        <dbReference type="SAM" id="Phobius"/>
    </source>
</evidence>
<comment type="caution">
    <text evidence="11">The sequence shown here is derived from an EMBL/GenBank/DDBJ whole genome shotgun (WGS) entry which is preliminary data.</text>
</comment>
<feature type="transmembrane region" description="Helical" evidence="10">
    <location>
        <begin position="367"/>
        <end position="388"/>
    </location>
</feature>
<keyword evidence="9" id="KW-0407">Ion channel</keyword>
<dbReference type="AlphaFoldDB" id="A0A420EKF2"/>
<dbReference type="RefSeq" id="WP_120324650.1">
    <property type="nucleotide sequence ID" value="NZ_RAPF01000004.1"/>
</dbReference>
<comment type="subcellular location">
    <subcellularLocation>
        <location evidence="1">Membrane</location>
        <topology evidence="1">Multi-pass membrane protein</topology>
    </subcellularLocation>
</comment>
<dbReference type="InterPro" id="IPR050368">
    <property type="entry name" value="ClC-type_chloride_channel"/>
</dbReference>
<evidence type="ECO:0000313" key="12">
    <source>
        <dbReference type="Proteomes" id="UP000284395"/>
    </source>
</evidence>
<feature type="transmembrane region" description="Helical" evidence="10">
    <location>
        <begin position="68"/>
        <end position="86"/>
    </location>
</feature>
<evidence type="ECO:0000256" key="9">
    <source>
        <dbReference type="ARBA" id="ARBA00023303"/>
    </source>
</evidence>
<keyword evidence="5" id="KW-0406">Ion transport</keyword>
<evidence type="ECO:0000256" key="2">
    <source>
        <dbReference type="ARBA" id="ARBA00022448"/>
    </source>
</evidence>
<dbReference type="SUPFAM" id="SSF81340">
    <property type="entry name" value="Clc chloride channel"/>
    <property type="match status" value="1"/>
</dbReference>
<evidence type="ECO:0000256" key="6">
    <source>
        <dbReference type="ARBA" id="ARBA00023136"/>
    </source>
</evidence>
<evidence type="ECO:0000256" key="1">
    <source>
        <dbReference type="ARBA" id="ARBA00004141"/>
    </source>
</evidence>
<dbReference type="GO" id="GO:0034707">
    <property type="term" value="C:chloride channel complex"/>
    <property type="evidence" value="ECO:0007669"/>
    <property type="project" value="UniProtKB-KW"/>
</dbReference>
<dbReference type="EMBL" id="RAPF01000004">
    <property type="protein sequence ID" value="RKF21153.1"/>
    <property type="molecule type" value="Genomic_DNA"/>
</dbReference>
<keyword evidence="2" id="KW-0813">Transport</keyword>
<dbReference type="InterPro" id="IPR014743">
    <property type="entry name" value="Cl-channel_core"/>
</dbReference>
<organism evidence="11 12">
    <name type="scientific">Altericroceibacterium spongiae</name>
    <dbReference type="NCBI Taxonomy" id="2320269"/>
    <lineage>
        <taxon>Bacteria</taxon>
        <taxon>Pseudomonadati</taxon>
        <taxon>Pseudomonadota</taxon>
        <taxon>Alphaproteobacteria</taxon>
        <taxon>Sphingomonadales</taxon>
        <taxon>Erythrobacteraceae</taxon>
        <taxon>Altericroceibacterium</taxon>
    </lineage>
</organism>
<dbReference type="PANTHER" id="PTHR43427:SF6">
    <property type="entry name" value="CHLORIDE CHANNEL PROTEIN CLC-E"/>
    <property type="match status" value="1"/>
</dbReference>
<keyword evidence="6 10" id="KW-0472">Membrane</keyword>
<dbReference type="InterPro" id="IPR001807">
    <property type="entry name" value="ClC"/>
</dbReference>
<keyword evidence="7" id="KW-0869">Chloride channel</keyword>
<feature type="transmembrane region" description="Helical" evidence="10">
    <location>
        <begin position="164"/>
        <end position="187"/>
    </location>
</feature>
<keyword evidence="4 10" id="KW-1133">Transmembrane helix</keyword>
<dbReference type="Gene3D" id="1.10.3080.10">
    <property type="entry name" value="Clc chloride channel"/>
    <property type="match status" value="1"/>
</dbReference>
<evidence type="ECO:0000256" key="7">
    <source>
        <dbReference type="ARBA" id="ARBA00023173"/>
    </source>
</evidence>
<feature type="transmembrane region" description="Helical" evidence="10">
    <location>
        <begin position="400"/>
        <end position="418"/>
    </location>
</feature>
<name>A0A420EKF2_9SPHN</name>
<dbReference type="CDD" id="cd01034">
    <property type="entry name" value="EriC_like"/>
    <property type="match status" value="1"/>
</dbReference>
<keyword evidence="3 10" id="KW-0812">Transmembrane</keyword>
<dbReference type="GO" id="GO:0005254">
    <property type="term" value="F:chloride channel activity"/>
    <property type="evidence" value="ECO:0007669"/>
    <property type="project" value="UniProtKB-KW"/>
</dbReference>
<evidence type="ECO:0000256" key="4">
    <source>
        <dbReference type="ARBA" id="ARBA00022989"/>
    </source>
</evidence>
<protein>
    <submittedName>
        <fullName evidence="11">Chloride channel protein</fullName>
    </submittedName>
</protein>
<feature type="transmembrane region" description="Helical" evidence="10">
    <location>
        <begin position="199"/>
        <end position="218"/>
    </location>
</feature>
<feature type="transmembrane region" description="Helical" evidence="10">
    <location>
        <begin position="230"/>
        <end position="255"/>
    </location>
</feature>
<evidence type="ECO:0000313" key="11">
    <source>
        <dbReference type="EMBL" id="RKF21153.1"/>
    </source>
</evidence>
<evidence type="ECO:0000256" key="8">
    <source>
        <dbReference type="ARBA" id="ARBA00023214"/>
    </source>
</evidence>